<keyword evidence="6" id="KW-0862">Zinc</keyword>
<dbReference type="FunFam" id="3.40.225.10:FF:000001">
    <property type="entry name" value="L-ribulose-5-phosphate 4-epimerase UlaF"/>
    <property type="match status" value="1"/>
</dbReference>
<dbReference type="Proteomes" id="UP000184159">
    <property type="component" value="Unassembled WGS sequence"/>
</dbReference>
<proteinExistence type="inferred from homology"/>
<evidence type="ECO:0000256" key="7">
    <source>
        <dbReference type="ARBA" id="ARBA00023235"/>
    </source>
</evidence>
<gene>
    <name evidence="10" type="ORF">SAMN02745781_03468</name>
</gene>
<evidence type="ECO:0000256" key="2">
    <source>
        <dbReference type="ARBA" id="ARBA00001947"/>
    </source>
</evidence>
<dbReference type="NCBIfam" id="NF009003">
    <property type="entry name" value="PRK12348.1"/>
    <property type="match status" value="1"/>
</dbReference>
<evidence type="ECO:0000256" key="8">
    <source>
        <dbReference type="ARBA" id="ARBA00023277"/>
    </source>
</evidence>
<dbReference type="SMART" id="SM01007">
    <property type="entry name" value="Aldolase_II"/>
    <property type="match status" value="1"/>
</dbReference>
<dbReference type="NCBIfam" id="NF006047">
    <property type="entry name" value="PRK08193.1"/>
    <property type="match status" value="1"/>
</dbReference>
<keyword evidence="5" id="KW-0479">Metal-binding</keyword>
<comment type="similarity">
    <text evidence="3">Belongs to the aldolase class II family. AraD/FucA subfamily.</text>
</comment>
<dbReference type="GO" id="GO:0005829">
    <property type="term" value="C:cytosol"/>
    <property type="evidence" value="ECO:0007669"/>
    <property type="project" value="TreeGrafter"/>
</dbReference>
<dbReference type="RefSeq" id="WP_072962122.1">
    <property type="nucleotide sequence ID" value="NZ_FQUH01000020.1"/>
</dbReference>
<dbReference type="InterPro" id="IPR036409">
    <property type="entry name" value="Aldolase_II/adducin_N_sf"/>
</dbReference>
<keyword evidence="8" id="KW-0119">Carbohydrate metabolism</keyword>
<evidence type="ECO:0000256" key="5">
    <source>
        <dbReference type="ARBA" id="ARBA00022723"/>
    </source>
</evidence>
<dbReference type="PANTHER" id="PTHR22789:SF8">
    <property type="entry name" value="L-RIBULOSE-5-PHOSPHATE 4-EPIMERASE SGBE"/>
    <property type="match status" value="1"/>
</dbReference>
<dbReference type="SUPFAM" id="SSF53639">
    <property type="entry name" value="AraD/HMP-PK domain-like"/>
    <property type="match status" value="1"/>
</dbReference>
<dbReference type="AlphaFoldDB" id="A0A1M5FHA1"/>
<accession>A0A1M5FHA1</accession>
<keyword evidence="11" id="KW-1185">Reference proteome</keyword>
<evidence type="ECO:0000313" key="10">
    <source>
        <dbReference type="EMBL" id="SHF90864.1"/>
    </source>
</evidence>
<reference evidence="11" key="1">
    <citation type="submission" date="2016-11" db="EMBL/GenBank/DDBJ databases">
        <authorList>
            <person name="Varghese N."/>
            <person name="Submissions S."/>
        </authorList>
    </citation>
    <scope>NUCLEOTIDE SEQUENCE [LARGE SCALE GENOMIC DNA]</scope>
    <source>
        <strain evidence="11">DSM 21264</strain>
    </source>
</reference>
<dbReference type="InterPro" id="IPR001303">
    <property type="entry name" value="Aldolase_II/adducin_N"/>
</dbReference>
<dbReference type="EMBL" id="FQUH01000020">
    <property type="protein sequence ID" value="SHF90864.1"/>
    <property type="molecule type" value="Genomic_DNA"/>
</dbReference>
<dbReference type="Pfam" id="PF00596">
    <property type="entry name" value="Aldolase_II"/>
    <property type="match status" value="1"/>
</dbReference>
<comment type="catalytic activity">
    <reaction evidence="1">
        <text>L-ribulose 5-phosphate = D-xylulose 5-phosphate</text>
        <dbReference type="Rhea" id="RHEA:22368"/>
        <dbReference type="ChEBI" id="CHEBI:57737"/>
        <dbReference type="ChEBI" id="CHEBI:58226"/>
        <dbReference type="EC" id="5.1.3.4"/>
    </reaction>
</comment>
<dbReference type="GO" id="GO:0046872">
    <property type="term" value="F:metal ion binding"/>
    <property type="evidence" value="ECO:0007669"/>
    <property type="project" value="UniProtKB-KW"/>
</dbReference>
<dbReference type="EC" id="5.1.3.4" evidence="4"/>
<evidence type="ECO:0000256" key="4">
    <source>
        <dbReference type="ARBA" id="ARBA00013186"/>
    </source>
</evidence>
<organism evidence="10 11">
    <name type="scientific">Vibrio gazogenes DSM 21264 = NBRC 103151</name>
    <dbReference type="NCBI Taxonomy" id="1123492"/>
    <lineage>
        <taxon>Bacteria</taxon>
        <taxon>Pseudomonadati</taxon>
        <taxon>Pseudomonadota</taxon>
        <taxon>Gammaproteobacteria</taxon>
        <taxon>Vibrionales</taxon>
        <taxon>Vibrionaceae</taxon>
        <taxon>Vibrio</taxon>
    </lineage>
</organism>
<dbReference type="GO" id="GO:0016832">
    <property type="term" value="F:aldehyde-lyase activity"/>
    <property type="evidence" value="ECO:0007669"/>
    <property type="project" value="TreeGrafter"/>
</dbReference>
<dbReference type="GO" id="GO:0008742">
    <property type="term" value="F:L-ribulose-phosphate 4-epimerase activity"/>
    <property type="evidence" value="ECO:0007669"/>
    <property type="project" value="UniProtKB-EC"/>
</dbReference>
<comment type="cofactor">
    <cofactor evidence="2">
        <name>Zn(2+)</name>
        <dbReference type="ChEBI" id="CHEBI:29105"/>
    </cofactor>
</comment>
<dbReference type="Gene3D" id="3.40.225.10">
    <property type="entry name" value="Class II aldolase/adducin N-terminal domain"/>
    <property type="match status" value="1"/>
</dbReference>
<dbReference type="InterPro" id="IPR050197">
    <property type="entry name" value="Aldolase_class_II_sugar_metab"/>
</dbReference>
<evidence type="ECO:0000256" key="3">
    <source>
        <dbReference type="ARBA" id="ARBA00010037"/>
    </source>
</evidence>
<sequence>MSGHGHSFQSLKQQVLDANLQLPRYGLVTFTWGNVSQIDRAAGVVAIKPSGVAYETMTVDDIVIVDLAGNQLEGTLNPSSDTATHLEIYQAFEQVGGIVHTHSRHATIWAQAERDIPALGTTHADYFYGDIPCTRRLSGDEVINRYEKNTGLVIVETFHMRHIEPMSVPSVIVAGHAPFSWGADANDAVHHAVVLEEVAAMAIATRFLNQEINIQQELSDKHYLRKHGVNAYYGQR</sequence>
<evidence type="ECO:0000313" key="11">
    <source>
        <dbReference type="Proteomes" id="UP000184159"/>
    </source>
</evidence>
<protein>
    <recommendedName>
        <fullName evidence="4">L-ribulose-5-phosphate 4-epimerase</fullName>
        <ecNumber evidence="4">5.1.3.4</ecNumber>
    </recommendedName>
</protein>
<dbReference type="PANTHER" id="PTHR22789">
    <property type="entry name" value="FUCULOSE PHOSPHATE ALDOLASE"/>
    <property type="match status" value="1"/>
</dbReference>
<name>A0A1M5FHA1_VIBGA</name>
<evidence type="ECO:0000256" key="6">
    <source>
        <dbReference type="ARBA" id="ARBA00022833"/>
    </source>
</evidence>
<keyword evidence="7" id="KW-0413">Isomerase</keyword>
<evidence type="ECO:0000259" key="9">
    <source>
        <dbReference type="SMART" id="SM01007"/>
    </source>
</evidence>
<feature type="domain" description="Class II aldolase/adducin N-terminal" evidence="9">
    <location>
        <begin position="13"/>
        <end position="203"/>
    </location>
</feature>
<dbReference type="GO" id="GO:0019323">
    <property type="term" value="P:pentose catabolic process"/>
    <property type="evidence" value="ECO:0007669"/>
    <property type="project" value="TreeGrafter"/>
</dbReference>
<evidence type="ECO:0000256" key="1">
    <source>
        <dbReference type="ARBA" id="ARBA00001726"/>
    </source>
</evidence>